<keyword evidence="7" id="KW-1185">Reference proteome</keyword>
<dbReference type="RefSeq" id="WP_235725227.1">
    <property type="nucleotide sequence ID" value="NZ_JAKGCU010000022.1"/>
</dbReference>
<dbReference type="Proteomes" id="UP001108089">
    <property type="component" value="Unassembled WGS sequence"/>
</dbReference>
<dbReference type="PRINTS" id="PR00080">
    <property type="entry name" value="SDRFAMILY"/>
</dbReference>
<proteinExistence type="inferred from homology"/>
<keyword evidence="2" id="KW-0560">Oxidoreductase</keyword>
<dbReference type="PANTHER" id="PTHR24321:SF8">
    <property type="entry name" value="ESTRADIOL 17-BETA-DEHYDROGENASE 8-RELATED"/>
    <property type="match status" value="1"/>
</dbReference>
<accession>A0ABS9DN14</accession>
<evidence type="ECO:0000259" key="5">
    <source>
        <dbReference type="SMART" id="SM00822"/>
    </source>
</evidence>
<evidence type="ECO:0000256" key="1">
    <source>
        <dbReference type="ARBA" id="ARBA00006484"/>
    </source>
</evidence>
<comment type="caution">
    <text evidence="6">The sequence shown here is derived from an EMBL/GenBank/DDBJ whole genome shotgun (WGS) entry which is preliminary data.</text>
</comment>
<evidence type="ECO:0000256" key="4">
    <source>
        <dbReference type="RuleBase" id="RU000363"/>
    </source>
</evidence>
<dbReference type="EMBL" id="JAKGCU010000022">
    <property type="protein sequence ID" value="MCF3940481.1"/>
    <property type="molecule type" value="Genomic_DNA"/>
</dbReference>
<dbReference type="PROSITE" id="PS00061">
    <property type="entry name" value="ADH_SHORT"/>
    <property type="match status" value="1"/>
</dbReference>
<evidence type="ECO:0000256" key="2">
    <source>
        <dbReference type="ARBA" id="ARBA00023002"/>
    </source>
</evidence>
<organism evidence="6 7">
    <name type="scientific">Gordonia tangerina</name>
    <dbReference type="NCBI Taxonomy" id="2911060"/>
    <lineage>
        <taxon>Bacteria</taxon>
        <taxon>Bacillati</taxon>
        <taxon>Actinomycetota</taxon>
        <taxon>Actinomycetes</taxon>
        <taxon>Mycobacteriales</taxon>
        <taxon>Gordoniaceae</taxon>
        <taxon>Gordonia</taxon>
    </lineage>
</organism>
<dbReference type="PRINTS" id="PR00081">
    <property type="entry name" value="GDHRDH"/>
</dbReference>
<dbReference type="InterPro" id="IPR020904">
    <property type="entry name" value="Sc_DH/Rdtase_CS"/>
</dbReference>
<dbReference type="NCBIfam" id="TIGR03971">
    <property type="entry name" value="SDR_subfam_1"/>
    <property type="match status" value="1"/>
</dbReference>
<dbReference type="InterPro" id="IPR023985">
    <property type="entry name" value="SDR_subfam_1"/>
</dbReference>
<sequence length="284" mass="30378">MGLLDGKTVLITGGARGQGRAHAVTSAREGADVILLDITEQIDSANYALATADDMAETVRQVEQLDRRALPFDADVRDQQQLDEVVSAGIAEFGKIDVLIANAGIWTRAPFWEMTDAMWQDMVDVNLTGVWRSAKAVTPHMIDRQSGSIVITSSVNGLEPGMNYAHYVATKHGVIGLMKNIALELAPHGIRCNSINPGAILTPMTNQQAAWDMFAGHEGGTRDDLIAGGYSFHALKGTTFMPPEVIANTALYLNSDLAATVTGVTIPVDAGHMLLTGVNQEPVQ</sequence>
<dbReference type="Pfam" id="PF00106">
    <property type="entry name" value="adh_short"/>
    <property type="match status" value="1"/>
</dbReference>
<dbReference type="NCBIfam" id="NF009467">
    <property type="entry name" value="PRK12826.1-3"/>
    <property type="match status" value="1"/>
</dbReference>
<reference evidence="6" key="1">
    <citation type="submission" date="2022-01" db="EMBL/GenBank/DDBJ databases">
        <title>Gordonia xiamenensis sp. nov., isolated from surface seawater in Xiamen.</title>
        <authorList>
            <person name="He Y.F."/>
        </authorList>
    </citation>
    <scope>NUCLEOTIDE SEQUENCE</scope>
    <source>
        <strain evidence="6">GW1C4-4</strain>
    </source>
</reference>
<dbReference type="CDD" id="cd05233">
    <property type="entry name" value="SDR_c"/>
    <property type="match status" value="1"/>
</dbReference>
<evidence type="ECO:0000256" key="3">
    <source>
        <dbReference type="ARBA" id="ARBA00023027"/>
    </source>
</evidence>
<dbReference type="PANTHER" id="PTHR24321">
    <property type="entry name" value="DEHYDROGENASES, SHORT CHAIN"/>
    <property type="match status" value="1"/>
</dbReference>
<evidence type="ECO:0000313" key="7">
    <source>
        <dbReference type="Proteomes" id="UP001108089"/>
    </source>
</evidence>
<feature type="domain" description="Ketoreductase" evidence="5">
    <location>
        <begin position="7"/>
        <end position="184"/>
    </location>
</feature>
<evidence type="ECO:0000313" key="6">
    <source>
        <dbReference type="EMBL" id="MCF3940481.1"/>
    </source>
</evidence>
<gene>
    <name evidence="6" type="ORF">L1892_19095</name>
</gene>
<keyword evidence="3" id="KW-0520">NAD</keyword>
<name>A0ABS9DN14_9ACTN</name>
<dbReference type="InterPro" id="IPR057326">
    <property type="entry name" value="KR_dom"/>
</dbReference>
<dbReference type="SUPFAM" id="SSF51735">
    <property type="entry name" value="NAD(P)-binding Rossmann-fold domains"/>
    <property type="match status" value="1"/>
</dbReference>
<dbReference type="InterPro" id="IPR002347">
    <property type="entry name" value="SDR_fam"/>
</dbReference>
<dbReference type="Gene3D" id="3.40.50.720">
    <property type="entry name" value="NAD(P)-binding Rossmann-like Domain"/>
    <property type="match status" value="1"/>
</dbReference>
<protein>
    <submittedName>
        <fullName evidence="6">Mycofactocin-coupled SDR family oxidoreductase</fullName>
    </submittedName>
</protein>
<dbReference type="InterPro" id="IPR036291">
    <property type="entry name" value="NAD(P)-bd_dom_sf"/>
</dbReference>
<comment type="similarity">
    <text evidence="1 4">Belongs to the short-chain dehydrogenases/reductases (SDR) family.</text>
</comment>
<dbReference type="SMART" id="SM00822">
    <property type="entry name" value="PKS_KR"/>
    <property type="match status" value="1"/>
</dbReference>